<reference evidence="6" key="1">
    <citation type="submission" date="2019-04" db="EMBL/GenBank/DDBJ databases">
        <title>Sequencing of skin fungus with MAO and IRED activity.</title>
        <authorList>
            <person name="Marsaioli A.J."/>
            <person name="Bonatto J.M.C."/>
            <person name="Reis Junior O."/>
        </authorList>
    </citation>
    <scope>NUCLEOTIDE SEQUENCE</scope>
    <source>
        <strain evidence="6">28M1</strain>
    </source>
</reference>
<organism evidence="6 7">
    <name type="scientific">Didymella heteroderae</name>
    <dbReference type="NCBI Taxonomy" id="1769908"/>
    <lineage>
        <taxon>Eukaryota</taxon>
        <taxon>Fungi</taxon>
        <taxon>Dikarya</taxon>
        <taxon>Ascomycota</taxon>
        <taxon>Pezizomycotina</taxon>
        <taxon>Dothideomycetes</taxon>
        <taxon>Pleosporomycetidae</taxon>
        <taxon>Pleosporales</taxon>
        <taxon>Pleosporineae</taxon>
        <taxon>Didymellaceae</taxon>
        <taxon>Didymella</taxon>
    </lineage>
</organism>
<dbReference type="AlphaFoldDB" id="A0A9P4WPC6"/>
<feature type="domain" description="PNPLA" evidence="5">
    <location>
        <begin position="149"/>
        <end position="357"/>
    </location>
</feature>
<dbReference type="GO" id="GO:0019369">
    <property type="term" value="P:arachidonate metabolic process"/>
    <property type="evidence" value="ECO:0007669"/>
    <property type="project" value="TreeGrafter"/>
</dbReference>
<feature type="active site" description="Proton acceptor" evidence="4">
    <location>
        <position position="344"/>
    </location>
</feature>
<evidence type="ECO:0000313" key="6">
    <source>
        <dbReference type="EMBL" id="KAF3038623.1"/>
    </source>
</evidence>
<dbReference type="GO" id="GO:0016020">
    <property type="term" value="C:membrane"/>
    <property type="evidence" value="ECO:0007669"/>
    <property type="project" value="TreeGrafter"/>
</dbReference>
<dbReference type="GO" id="GO:0016042">
    <property type="term" value="P:lipid catabolic process"/>
    <property type="evidence" value="ECO:0007669"/>
    <property type="project" value="UniProtKB-UniRule"/>
</dbReference>
<accession>A0A9P4WPC6</accession>
<keyword evidence="7" id="KW-1185">Reference proteome</keyword>
<evidence type="ECO:0000256" key="4">
    <source>
        <dbReference type="PROSITE-ProRule" id="PRU01161"/>
    </source>
</evidence>
<dbReference type="OrthoDB" id="1658288at2759"/>
<sequence length="523" mass="58613">MVTQLVCVRAEREPFYGNWTWFELAILENESSQEPKSLNGVELVWKSHRNRFQTTKFDWEKGHLFTERQDLVHLLEDGNVVAVRICAKFEWSRIAVRNGYLVISIGDAEIEPREIQYTKVVSEIQIIQEVIHETNVQTHAAFRPQIPNKAICQADAFATADKRPLRVLSLDGGGVHPNKEPWQVFDLIGGTSTGGLIAIMLGRLRMSVDECLDQYTGYMKQIFHAEFGKVGKAASFAFRGSLYPAHILEGVVKDIVRKYLGEEDAPLVGEHPNYKPGDKQCKIFVMAVNSDAANNRAPVFLRSYVNSQNASDVPNIKVWEAARATSAAPAYFPPMKLGQYTFVDGGLQANNPLGWLWTEVLSVFGPARTTDCFLSIGTGIPANTPMDQKSNLLNVAAVAKAVPSIATNTQVMHILFRCLINAFAPKPQGKKYWRLNIGEEIPEWKEKGSPLFDVFHLFEKEVLHTQDFEKLGDLDDVDALPELIKMTEAYIAAQDQDICDCATALMGGLNRKTSSNEKREFFE</sequence>
<dbReference type="GO" id="GO:0047499">
    <property type="term" value="F:calcium-independent phospholipase A2 activity"/>
    <property type="evidence" value="ECO:0007669"/>
    <property type="project" value="TreeGrafter"/>
</dbReference>
<feature type="active site" description="Nucleophile" evidence="4">
    <location>
        <position position="192"/>
    </location>
</feature>
<evidence type="ECO:0000313" key="7">
    <source>
        <dbReference type="Proteomes" id="UP000758155"/>
    </source>
</evidence>
<dbReference type="Gene3D" id="3.40.1090.10">
    <property type="entry name" value="Cytosolic phospholipase A2 catalytic domain"/>
    <property type="match status" value="1"/>
</dbReference>
<dbReference type="SUPFAM" id="SSF52151">
    <property type="entry name" value="FabD/lysophospholipase-like"/>
    <property type="match status" value="1"/>
</dbReference>
<dbReference type="InterPro" id="IPR016035">
    <property type="entry name" value="Acyl_Trfase/lysoPLipase"/>
</dbReference>
<keyword evidence="1 4" id="KW-0378">Hydrolase</keyword>
<keyword evidence="3 4" id="KW-0443">Lipid metabolism</keyword>
<evidence type="ECO:0000256" key="3">
    <source>
        <dbReference type="ARBA" id="ARBA00023098"/>
    </source>
</evidence>
<dbReference type="InterPro" id="IPR002641">
    <property type="entry name" value="PNPLA_dom"/>
</dbReference>
<dbReference type="PANTHER" id="PTHR24185">
    <property type="entry name" value="CALCIUM-INDEPENDENT PHOSPHOLIPASE A2-GAMMA"/>
    <property type="match status" value="1"/>
</dbReference>
<gene>
    <name evidence="6" type="ORF">E8E12_003111</name>
</gene>
<dbReference type="Pfam" id="PF01734">
    <property type="entry name" value="Patatin"/>
    <property type="match status" value="1"/>
</dbReference>
<comment type="caution">
    <text evidence="4">Lacks conserved residue(s) required for the propagation of feature annotation.</text>
</comment>
<evidence type="ECO:0000259" key="5">
    <source>
        <dbReference type="PROSITE" id="PS51635"/>
    </source>
</evidence>
<dbReference type="PANTHER" id="PTHR24185:SF1">
    <property type="entry name" value="CALCIUM-INDEPENDENT PHOSPHOLIPASE A2-GAMMA"/>
    <property type="match status" value="1"/>
</dbReference>
<dbReference type="EMBL" id="SWKV01000035">
    <property type="protein sequence ID" value="KAF3038623.1"/>
    <property type="molecule type" value="Genomic_DNA"/>
</dbReference>
<feature type="short sequence motif" description="DGA/G" evidence="4">
    <location>
        <begin position="344"/>
        <end position="346"/>
    </location>
</feature>
<dbReference type="PROSITE" id="PS51635">
    <property type="entry name" value="PNPLA"/>
    <property type="match status" value="1"/>
</dbReference>
<name>A0A9P4WPC6_9PLEO</name>
<feature type="short sequence motif" description="GXSXG" evidence="4">
    <location>
        <begin position="190"/>
        <end position="194"/>
    </location>
</feature>
<comment type="caution">
    <text evidence="6">The sequence shown here is derived from an EMBL/GenBank/DDBJ whole genome shotgun (WGS) entry which is preliminary data.</text>
</comment>
<dbReference type="GO" id="GO:0046486">
    <property type="term" value="P:glycerolipid metabolic process"/>
    <property type="evidence" value="ECO:0007669"/>
    <property type="project" value="UniProtKB-ARBA"/>
</dbReference>
<keyword evidence="2 4" id="KW-0442">Lipid degradation</keyword>
<protein>
    <recommendedName>
        <fullName evidence="5">PNPLA domain-containing protein</fullName>
    </recommendedName>
</protein>
<evidence type="ECO:0000256" key="2">
    <source>
        <dbReference type="ARBA" id="ARBA00022963"/>
    </source>
</evidence>
<dbReference type="Proteomes" id="UP000758155">
    <property type="component" value="Unassembled WGS sequence"/>
</dbReference>
<proteinExistence type="predicted"/>
<evidence type="ECO:0000256" key="1">
    <source>
        <dbReference type="ARBA" id="ARBA00022801"/>
    </source>
</evidence>